<evidence type="ECO:0000256" key="1">
    <source>
        <dbReference type="SAM" id="MobiDB-lite"/>
    </source>
</evidence>
<evidence type="ECO:0000313" key="3">
    <source>
        <dbReference type="Proteomes" id="UP001196413"/>
    </source>
</evidence>
<organism evidence="2 3">
    <name type="scientific">Parelaphostrongylus tenuis</name>
    <name type="common">Meningeal worm</name>
    <dbReference type="NCBI Taxonomy" id="148309"/>
    <lineage>
        <taxon>Eukaryota</taxon>
        <taxon>Metazoa</taxon>
        <taxon>Ecdysozoa</taxon>
        <taxon>Nematoda</taxon>
        <taxon>Chromadorea</taxon>
        <taxon>Rhabditida</taxon>
        <taxon>Rhabditina</taxon>
        <taxon>Rhabditomorpha</taxon>
        <taxon>Strongyloidea</taxon>
        <taxon>Metastrongylidae</taxon>
        <taxon>Parelaphostrongylus</taxon>
    </lineage>
</organism>
<evidence type="ECO:0000313" key="2">
    <source>
        <dbReference type="EMBL" id="KAJ1365506.1"/>
    </source>
</evidence>
<name>A0AAD5NB21_PARTN</name>
<accession>A0AAD5NB21</accession>
<feature type="compositionally biased region" description="Polar residues" evidence="1">
    <location>
        <begin position="44"/>
        <end position="54"/>
    </location>
</feature>
<feature type="compositionally biased region" description="Basic and acidic residues" evidence="1">
    <location>
        <begin position="30"/>
        <end position="41"/>
    </location>
</feature>
<dbReference type="EMBL" id="JAHQIW010005280">
    <property type="protein sequence ID" value="KAJ1365506.1"/>
    <property type="molecule type" value="Genomic_DNA"/>
</dbReference>
<reference evidence="2" key="1">
    <citation type="submission" date="2021-06" db="EMBL/GenBank/DDBJ databases">
        <title>Parelaphostrongylus tenuis whole genome reference sequence.</title>
        <authorList>
            <person name="Garwood T.J."/>
            <person name="Larsen P.A."/>
            <person name="Fountain-Jones N.M."/>
            <person name="Garbe J.R."/>
            <person name="Macchietto M.G."/>
            <person name="Kania S.A."/>
            <person name="Gerhold R.W."/>
            <person name="Richards J.E."/>
            <person name="Wolf T.M."/>
        </authorList>
    </citation>
    <scope>NUCLEOTIDE SEQUENCE</scope>
    <source>
        <strain evidence="2">MNPRO001-30</strain>
        <tissue evidence="2">Meninges</tissue>
    </source>
</reference>
<protein>
    <submittedName>
        <fullName evidence="2">Uncharacterized protein</fullName>
    </submittedName>
</protein>
<sequence>MAFNISTLLAAALDDRTTVRPQNDDQPPITKDELSDARMDRQIVQAQSDETQHG</sequence>
<keyword evidence="3" id="KW-1185">Reference proteome</keyword>
<feature type="region of interest" description="Disordered" evidence="1">
    <location>
        <begin position="16"/>
        <end position="54"/>
    </location>
</feature>
<proteinExistence type="predicted"/>
<dbReference type="AlphaFoldDB" id="A0AAD5NB21"/>
<comment type="caution">
    <text evidence="2">The sequence shown here is derived from an EMBL/GenBank/DDBJ whole genome shotgun (WGS) entry which is preliminary data.</text>
</comment>
<dbReference type="Proteomes" id="UP001196413">
    <property type="component" value="Unassembled WGS sequence"/>
</dbReference>
<gene>
    <name evidence="2" type="ORF">KIN20_025862</name>
</gene>